<dbReference type="EMBL" id="LC171369">
    <property type="protein sequence ID" value="BBA74438.1"/>
    <property type="molecule type" value="Genomic_DNA"/>
</dbReference>
<evidence type="ECO:0000313" key="1">
    <source>
        <dbReference type="EMBL" id="BBA74438.1"/>
    </source>
</evidence>
<proteinExistence type="predicted"/>
<reference evidence="1" key="1">
    <citation type="submission" date="2016-07" db="EMBL/GenBank/DDBJ databases">
        <title>Genomics reveals synergistic degradation of pyrene by five bacteria in a mangrove sediment-derived bacterial consortium.</title>
        <authorList>
            <person name="Wanapaisan P."/>
            <person name="Vejarano F."/>
            <person name="Chakraborty J."/>
            <person name="Shintani M."/>
            <person name="Muangchinda C."/>
            <person name="Laothamteep N."/>
            <person name="Suzuki-Minakuchi C."/>
            <person name="Inoue K."/>
            <person name="Nojiri H."/>
            <person name="Pinyakong O."/>
        </authorList>
    </citation>
    <scope>NUCLEOTIDE SEQUENCE</scope>
    <source>
        <strain evidence="1">PW1</strain>
    </source>
</reference>
<name>A0A292GNI4_9HYPH</name>
<accession>A0A292GNI4</accession>
<protein>
    <submittedName>
        <fullName evidence="1">Uncharacterized protein</fullName>
    </submittedName>
</protein>
<dbReference type="AlphaFoldDB" id="A0A292GNI4"/>
<sequence length="107" mass="11944">MVKVTEEDREAAWPHRPSCYQMHDRTDWMAGKYDKAAPVIRDFAAHREAARAKALEEAAAEVDQRQEEWAAVRGKGARRISVSSSYTDGALSEAEVIATAIRNIKEG</sequence>
<organism evidence="1">
    <name type="scientific">Ochrobactrum sp. PW1</name>
    <dbReference type="NCBI Taxonomy" id="1882222"/>
    <lineage>
        <taxon>Bacteria</taxon>
        <taxon>Pseudomonadati</taxon>
        <taxon>Pseudomonadota</taxon>
        <taxon>Alphaproteobacteria</taxon>
        <taxon>Hyphomicrobiales</taxon>
        <taxon>Brucellaceae</taxon>
        <taxon>Brucella/Ochrobactrum group</taxon>
        <taxon>Ochrobactrum</taxon>
    </lineage>
</organism>